<keyword evidence="2" id="KW-0507">mRNA processing</keyword>
<comment type="subcellular location">
    <subcellularLocation>
        <location evidence="1">Nucleus</location>
    </subcellularLocation>
</comment>
<dbReference type="OrthoDB" id="5411533at2759"/>
<dbReference type="Gene3D" id="3.30.70.330">
    <property type="match status" value="1"/>
</dbReference>
<dbReference type="PANTHER" id="PTHR13288:SF8">
    <property type="entry name" value="SPLICING FACTOR 45"/>
    <property type="match status" value="1"/>
</dbReference>
<dbReference type="FunFam" id="3.30.70.330:FF:000382">
    <property type="entry name" value="G-patch domain-containing protein"/>
    <property type="match status" value="1"/>
</dbReference>
<feature type="domain" description="RNA recognition motif" evidence="7">
    <location>
        <begin position="92"/>
        <end position="177"/>
    </location>
</feature>
<dbReference type="eggNOG" id="KOG1996">
    <property type="taxonomic scope" value="Eukaryota"/>
</dbReference>
<feature type="region of interest" description="Disordered" evidence="6">
    <location>
        <begin position="1"/>
        <end position="37"/>
    </location>
</feature>
<dbReference type="InterPro" id="IPR012677">
    <property type="entry name" value="Nucleotide-bd_a/b_plait_sf"/>
</dbReference>
<dbReference type="GO" id="GO:0003723">
    <property type="term" value="F:RNA binding"/>
    <property type="evidence" value="ECO:0007669"/>
    <property type="project" value="UniProtKB-KW"/>
</dbReference>
<dbReference type="InterPro" id="IPR040052">
    <property type="entry name" value="RBM17"/>
</dbReference>
<keyword evidence="4" id="KW-0508">mRNA splicing</keyword>
<feature type="compositionally biased region" description="Acidic residues" evidence="6">
    <location>
        <begin position="20"/>
        <end position="37"/>
    </location>
</feature>
<dbReference type="AlphaFoldDB" id="A0A0L0TBF2"/>
<dbReference type="InterPro" id="IPR003954">
    <property type="entry name" value="RRM_euk-type"/>
</dbReference>
<accession>A0A0L0TBF2</accession>
<dbReference type="STRING" id="578462.A0A0L0TBF2"/>
<evidence type="ECO:0000256" key="2">
    <source>
        <dbReference type="ARBA" id="ARBA00022664"/>
    </source>
</evidence>
<feature type="compositionally biased region" description="Basic and acidic residues" evidence="6">
    <location>
        <begin position="1"/>
        <end position="10"/>
    </location>
</feature>
<dbReference type="EMBL" id="GG745376">
    <property type="protein sequence ID" value="KNE72077.1"/>
    <property type="molecule type" value="Genomic_DNA"/>
</dbReference>
<dbReference type="SMART" id="SM00361">
    <property type="entry name" value="RRM_1"/>
    <property type="match status" value="1"/>
</dbReference>
<organism evidence="8 9">
    <name type="scientific">Allomyces macrogynus (strain ATCC 38327)</name>
    <name type="common">Allomyces javanicus var. macrogynus</name>
    <dbReference type="NCBI Taxonomy" id="578462"/>
    <lineage>
        <taxon>Eukaryota</taxon>
        <taxon>Fungi</taxon>
        <taxon>Fungi incertae sedis</taxon>
        <taxon>Blastocladiomycota</taxon>
        <taxon>Blastocladiomycetes</taxon>
        <taxon>Blastocladiales</taxon>
        <taxon>Blastocladiaceae</taxon>
        <taxon>Allomyces</taxon>
    </lineage>
</organism>
<dbReference type="GO" id="GO:0071011">
    <property type="term" value="C:precatalytic spliceosome"/>
    <property type="evidence" value="ECO:0007669"/>
    <property type="project" value="TreeGrafter"/>
</dbReference>
<evidence type="ECO:0000256" key="6">
    <source>
        <dbReference type="SAM" id="MobiDB-lite"/>
    </source>
</evidence>
<reference evidence="8 9" key="1">
    <citation type="submission" date="2009-11" db="EMBL/GenBank/DDBJ databases">
        <title>Annotation of Allomyces macrogynus ATCC 38327.</title>
        <authorList>
            <consortium name="The Broad Institute Genome Sequencing Platform"/>
            <person name="Russ C."/>
            <person name="Cuomo C."/>
            <person name="Burger G."/>
            <person name="Gray M.W."/>
            <person name="Holland P.W.H."/>
            <person name="King N."/>
            <person name="Lang F.B.F."/>
            <person name="Roger A.J."/>
            <person name="Ruiz-Trillo I."/>
            <person name="Young S.K."/>
            <person name="Zeng Q."/>
            <person name="Gargeya S."/>
            <person name="Fitzgerald M."/>
            <person name="Haas B."/>
            <person name="Abouelleil A."/>
            <person name="Alvarado L."/>
            <person name="Arachchi H.M."/>
            <person name="Berlin A."/>
            <person name="Chapman S.B."/>
            <person name="Gearin G."/>
            <person name="Goldberg J."/>
            <person name="Griggs A."/>
            <person name="Gujja S."/>
            <person name="Hansen M."/>
            <person name="Heiman D."/>
            <person name="Howarth C."/>
            <person name="Larimer J."/>
            <person name="Lui A."/>
            <person name="MacDonald P.J.P."/>
            <person name="McCowen C."/>
            <person name="Montmayeur A."/>
            <person name="Murphy C."/>
            <person name="Neiman D."/>
            <person name="Pearson M."/>
            <person name="Priest M."/>
            <person name="Roberts A."/>
            <person name="Saif S."/>
            <person name="Shea T."/>
            <person name="Sisk P."/>
            <person name="Stolte C."/>
            <person name="Sykes S."/>
            <person name="Wortman J."/>
            <person name="Nusbaum C."/>
            <person name="Birren B."/>
        </authorList>
    </citation>
    <scope>NUCLEOTIDE SEQUENCE [LARGE SCALE GENOMIC DNA]</scope>
    <source>
        <strain evidence="8 9">ATCC 38327</strain>
    </source>
</reference>
<protein>
    <recommendedName>
        <fullName evidence="7">RNA recognition motif domain-containing protein</fullName>
    </recommendedName>
</protein>
<evidence type="ECO:0000256" key="1">
    <source>
        <dbReference type="ARBA" id="ARBA00004123"/>
    </source>
</evidence>
<dbReference type="Proteomes" id="UP000054350">
    <property type="component" value="Unassembled WGS sequence"/>
</dbReference>
<keyword evidence="5" id="KW-0539">Nucleus</keyword>
<sequence length="191" mass="21122">MDLDREHKELGNVLMVPREEESDVDEVMSEVSEDNMDEDVDGVPMDPPLDVGQLPPFLRLLFSDRVGRAVLLKTLLRAQGADQVGPAPPSRVILLTNMVSPGEVDDELELETKGECSQFGPVVKCVVHELKSRPGLPLPAAQDAVRIFVQFHRADAAHRAVKALHGRFFGGRQVSATEYPEEWFSAGLLDR</sequence>
<dbReference type="GO" id="GO:0045292">
    <property type="term" value="P:mRNA cis splicing, via spliceosome"/>
    <property type="evidence" value="ECO:0007669"/>
    <property type="project" value="InterPro"/>
</dbReference>
<evidence type="ECO:0000313" key="9">
    <source>
        <dbReference type="Proteomes" id="UP000054350"/>
    </source>
</evidence>
<evidence type="ECO:0000259" key="7">
    <source>
        <dbReference type="SMART" id="SM00361"/>
    </source>
</evidence>
<dbReference type="InterPro" id="IPR035979">
    <property type="entry name" value="RBD_domain_sf"/>
</dbReference>
<evidence type="ECO:0000256" key="3">
    <source>
        <dbReference type="ARBA" id="ARBA00022884"/>
    </source>
</evidence>
<evidence type="ECO:0000256" key="4">
    <source>
        <dbReference type="ARBA" id="ARBA00023187"/>
    </source>
</evidence>
<name>A0A0L0TBF2_ALLM3</name>
<reference evidence="9" key="2">
    <citation type="submission" date="2009-11" db="EMBL/GenBank/DDBJ databases">
        <title>The Genome Sequence of Allomyces macrogynus strain ATCC 38327.</title>
        <authorList>
            <consortium name="The Broad Institute Genome Sequencing Platform"/>
            <person name="Russ C."/>
            <person name="Cuomo C."/>
            <person name="Shea T."/>
            <person name="Young S.K."/>
            <person name="Zeng Q."/>
            <person name="Koehrsen M."/>
            <person name="Haas B."/>
            <person name="Borodovsky M."/>
            <person name="Guigo R."/>
            <person name="Alvarado L."/>
            <person name="Berlin A."/>
            <person name="Borenstein D."/>
            <person name="Chen Z."/>
            <person name="Engels R."/>
            <person name="Freedman E."/>
            <person name="Gellesch M."/>
            <person name="Goldberg J."/>
            <person name="Griggs A."/>
            <person name="Gujja S."/>
            <person name="Heiman D."/>
            <person name="Hepburn T."/>
            <person name="Howarth C."/>
            <person name="Jen D."/>
            <person name="Larson L."/>
            <person name="Lewis B."/>
            <person name="Mehta T."/>
            <person name="Park D."/>
            <person name="Pearson M."/>
            <person name="Roberts A."/>
            <person name="Saif S."/>
            <person name="Shenoy N."/>
            <person name="Sisk P."/>
            <person name="Stolte C."/>
            <person name="Sykes S."/>
            <person name="Walk T."/>
            <person name="White J."/>
            <person name="Yandava C."/>
            <person name="Burger G."/>
            <person name="Gray M.W."/>
            <person name="Holland P.W.H."/>
            <person name="King N."/>
            <person name="Lang F.B.F."/>
            <person name="Roger A.J."/>
            <person name="Ruiz-Trillo I."/>
            <person name="Lander E."/>
            <person name="Nusbaum C."/>
        </authorList>
    </citation>
    <scope>NUCLEOTIDE SEQUENCE [LARGE SCALE GENOMIC DNA]</scope>
    <source>
        <strain evidence="9">ATCC 38327</strain>
    </source>
</reference>
<dbReference type="VEuPathDB" id="FungiDB:AMAG_16014"/>
<evidence type="ECO:0000313" key="8">
    <source>
        <dbReference type="EMBL" id="KNE72077.1"/>
    </source>
</evidence>
<evidence type="ECO:0000256" key="5">
    <source>
        <dbReference type="ARBA" id="ARBA00023242"/>
    </source>
</evidence>
<keyword evidence="3" id="KW-0694">RNA-binding</keyword>
<keyword evidence="9" id="KW-1185">Reference proteome</keyword>
<gene>
    <name evidence="8" type="ORF">AMAG_16014</name>
</gene>
<dbReference type="SUPFAM" id="SSF54928">
    <property type="entry name" value="RNA-binding domain, RBD"/>
    <property type="match status" value="1"/>
</dbReference>
<dbReference type="PANTHER" id="PTHR13288">
    <property type="entry name" value="SPLICING FACTOR 45 SPF45"/>
    <property type="match status" value="1"/>
</dbReference>
<proteinExistence type="predicted"/>